<accession>A0AAD9Y2P2</accession>
<dbReference type="AlphaFoldDB" id="A0AAD9Y2P2"/>
<dbReference type="PANTHER" id="PTHR33481:SF1">
    <property type="entry name" value="ENDONUCLEASE_EXONUCLEASE_PHOSPHATASE DOMAIN-CONTAINING PROTEIN-RELATED"/>
    <property type="match status" value="1"/>
</dbReference>
<name>A0AAD9Y2P2_COLKA</name>
<protein>
    <recommendedName>
        <fullName evidence="3">Reverse transcriptase domain-containing protein</fullName>
    </recommendedName>
</protein>
<dbReference type="EMBL" id="VYYT01000521">
    <property type="protein sequence ID" value="KAK2733045.1"/>
    <property type="molecule type" value="Genomic_DNA"/>
</dbReference>
<gene>
    <name evidence="1" type="ORF">CKAH01_08543</name>
</gene>
<dbReference type="PANTHER" id="PTHR33481">
    <property type="entry name" value="REVERSE TRANSCRIPTASE"/>
    <property type="match status" value="1"/>
</dbReference>
<evidence type="ECO:0000313" key="2">
    <source>
        <dbReference type="Proteomes" id="UP001281614"/>
    </source>
</evidence>
<sequence>MNAKLSMLKELIITAFVDDITLLVASPSIKQNNEALALLYELLTEFAAENGTEFGPHKTKVMHMLQRGDPITDMPKVKRFPSEAVKSMEILGVILDYRLNWLEHVKNVLSKVRLKMFLLRRISATTWGASISELRTRYITAVRPVVAYACPVWFVFKTPGGPACKWTLNQSVVDLLETQQNNCLRQITGAFPRTSGDVLCKELHIERMSVFLHRCVRAYRALNMSTPEGMTLCKLWLRDYWPIRVTKEILQAHPYCVAYHEADRLLRVEARSQLDLEIQTWTVPPDSVRGTAKRVARFKEIIKSLAKDLAEERMEESWIEASNRHRCLIGTLAYDAPTWRGSYGKHNLEAYDGLPKAQGTILLGIRTGINGLNKPLFDMHLKDSFMCPCGEHAHTAEHLFMHCKLLEGPRAHLRKAVGDRLHFETLVEEHPKLAANFAIPYFGLDQFKWTAKHMPNPQFPQITARP</sequence>
<organism evidence="1 2">
    <name type="scientific">Colletotrichum kahawae</name>
    <name type="common">Coffee berry disease fungus</name>
    <dbReference type="NCBI Taxonomy" id="34407"/>
    <lineage>
        <taxon>Eukaryota</taxon>
        <taxon>Fungi</taxon>
        <taxon>Dikarya</taxon>
        <taxon>Ascomycota</taxon>
        <taxon>Pezizomycotina</taxon>
        <taxon>Sordariomycetes</taxon>
        <taxon>Hypocreomycetidae</taxon>
        <taxon>Glomerellales</taxon>
        <taxon>Glomerellaceae</taxon>
        <taxon>Colletotrichum</taxon>
        <taxon>Colletotrichum gloeosporioides species complex</taxon>
    </lineage>
</organism>
<evidence type="ECO:0008006" key="3">
    <source>
        <dbReference type="Google" id="ProtNLM"/>
    </source>
</evidence>
<dbReference type="Proteomes" id="UP001281614">
    <property type="component" value="Unassembled WGS sequence"/>
</dbReference>
<evidence type="ECO:0000313" key="1">
    <source>
        <dbReference type="EMBL" id="KAK2733045.1"/>
    </source>
</evidence>
<keyword evidence="2" id="KW-1185">Reference proteome</keyword>
<reference evidence="1" key="1">
    <citation type="submission" date="2023-02" db="EMBL/GenBank/DDBJ databases">
        <title>Colletotrichum kahawae CIFC_Que2 genome sequencing and assembly.</title>
        <authorList>
            <person name="Baroncelli R."/>
        </authorList>
    </citation>
    <scope>NUCLEOTIDE SEQUENCE</scope>
    <source>
        <strain evidence="1">CIFC_Que2</strain>
    </source>
</reference>
<comment type="caution">
    <text evidence="1">The sequence shown here is derived from an EMBL/GenBank/DDBJ whole genome shotgun (WGS) entry which is preliminary data.</text>
</comment>
<proteinExistence type="predicted"/>